<name>A0A897NK86_9EURY</name>
<gene>
    <name evidence="4" type="ORF">HSBGL_2745</name>
</gene>
<dbReference type="Proteomes" id="UP000663305">
    <property type="component" value="Chromosome"/>
</dbReference>
<proteinExistence type="predicted"/>
<evidence type="ECO:0000256" key="1">
    <source>
        <dbReference type="ARBA" id="ARBA00023125"/>
    </source>
</evidence>
<dbReference type="GO" id="GO:0003677">
    <property type="term" value="F:DNA binding"/>
    <property type="evidence" value="ECO:0007669"/>
    <property type="project" value="UniProtKB-KW"/>
</dbReference>
<accession>A0A897NK86</accession>
<dbReference type="NCBIfam" id="TIGR01766">
    <property type="entry name" value="IS200/IS605 family accessory protein TnpB-like domain"/>
    <property type="match status" value="1"/>
</dbReference>
<feature type="region of interest" description="Disordered" evidence="2">
    <location>
        <begin position="399"/>
        <end position="453"/>
    </location>
</feature>
<dbReference type="RefSeq" id="WP_229124904.1">
    <property type="nucleotide sequence ID" value="NZ_CP064789.1"/>
</dbReference>
<feature type="compositionally biased region" description="Polar residues" evidence="2">
    <location>
        <begin position="424"/>
        <end position="444"/>
    </location>
</feature>
<sequence length="453" mass="52400">MTQTQALTKTLVFPLDVQSGNESLLHDARLECRRVFNEVLRLNYDGWDWDKIEDVVEQNANLVQNTAQRIIDKAFDALDNYYDNDDWGRPWYKHETFPLRMNYGEGYNLFLEDDGTVRFRISAKPYNHVKGVLRGTQDQFNLLTQAMKDDDWHVGTAEALCRNGREELHVTVTNETVEVGAKTAAETVIGVDINEDCVALATLTENGIEDSIVIDYPEIKEERHRYFTMRKRMQEARQTAFNDVFRDKEQRFVHDQLHTVSRRVVEWIQRFDSPVIVFEDLKDMRDDIEYGTRMNRRLHSLPFAKPRDFITYKAAWQGIPSDDVDPEYTSQQCPICGHTERANRHKKRFKCRKCEHQDHADRGAGISIAQKWLRTQEDRNVPALNTLPQVRKWELRRQASGPVDGPTVTHHTVEGHQTDGVSGVSDQSTGRSSGVVRKTQSSVMTRDDVSRTT</sequence>
<evidence type="ECO:0000313" key="5">
    <source>
        <dbReference type="Proteomes" id="UP000663305"/>
    </source>
</evidence>
<dbReference type="InterPro" id="IPR010095">
    <property type="entry name" value="Cas12f1-like_TNB"/>
</dbReference>
<evidence type="ECO:0000256" key="2">
    <source>
        <dbReference type="SAM" id="MobiDB-lite"/>
    </source>
</evidence>
<evidence type="ECO:0000259" key="3">
    <source>
        <dbReference type="Pfam" id="PF07282"/>
    </source>
</evidence>
<dbReference type="NCBIfam" id="NF040570">
    <property type="entry name" value="guided_TnpB"/>
    <property type="match status" value="1"/>
</dbReference>
<protein>
    <submittedName>
        <fullName evidence="4">Transposable element</fullName>
    </submittedName>
</protein>
<evidence type="ECO:0000313" key="4">
    <source>
        <dbReference type="EMBL" id="QSG13142.1"/>
    </source>
</evidence>
<dbReference type="GeneID" id="68862263"/>
<dbReference type="Pfam" id="PF07282">
    <property type="entry name" value="Cas12f1-like_TNB"/>
    <property type="match status" value="1"/>
</dbReference>
<reference evidence="4" key="1">
    <citation type="submission" date="2020-11" db="EMBL/GenBank/DDBJ databases">
        <title>Carbohydrate-dependent, anaerobic sulfur respiration: A novel catabolism in halophilic archaea.</title>
        <authorList>
            <person name="Sorokin D.Y."/>
            <person name="Messina E."/>
            <person name="Smedile F."/>
            <person name="La Cono V."/>
            <person name="Hallsworth J.E."/>
            <person name="Yakimov M.M."/>
        </authorList>
    </citation>
    <scope>NUCLEOTIDE SEQUENCE</scope>
    <source>
        <strain evidence="4">HSR-Bgl</strain>
    </source>
</reference>
<organism evidence="4 5">
    <name type="scientific">Halapricum desulfuricans</name>
    <dbReference type="NCBI Taxonomy" id="2841257"/>
    <lineage>
        <taxon>Archaea</taxon>
        <taxon>Methanobacteriati</taxon>
        <taxon>Methanobacteriota</taxon>
        <taxon>Stenosarchaea group</taxon>
        <taxon>Halobacteria</taxon>
        <taxon>Halobacteriales</taxon>
        <taxon>Haloarculaceae</taxon>
        <taxon>Halapricum</taxon>
    </lineage>
</organism>
<dbReference type="EMBL" id="CP064789">
    <property type="protein sequence ID" value="QSG13142.1"/>
    <property type="molecule type" value="Genomic_DNA"/>
</dbReference>
<dbReference type="AlphaFoldDB" id="A0A897NK86"/>
<feature type="domain" description="Cas12f1-like TNB" evidence="3">
    <location>
        <begin position="303"/>
        <end position="368"/>
    </location>
</feature>
<keyword evidence="1" id="KW-0238">DNA-binding</keyword>